<proteinExistence type="predicted"/>
<dbReference type="AlphaFoldDB" id="A0AAD6V8W3"/>
<dbReference type="EMBL" id="JARJCW010000041">
    <property type="protein sequence ID" value="KAJ7206088.1"/>
    <property type="molecule type" value="Genomic_DNA"/>
</dbReference>
<reference evidence="2" key="1">
    <citation type="submission" date="2023-03" db="EMBL/GenBank/DDBJ databases">
        <title>Massive genome expansion in bonnet fungi (Mycena s.s.) driven by repeated elements and novel gene families across ecological guilds.</title>
        <authorList>
            <consortium name="Lawrence Berkeley National Laboratory"/>
            <person name="Harder C.B."/>
            <person name="Miyauchi S."/>
            <person name="Viragh M."/>
            <person name="Kuo A."/>
            <person name="Thoen E."/>
            <person name="Andreopoulos B."/>
            <person name="Lu D."/>
            <person name="Skrede I."/>
            <person name="Drula E."/>
            <person name="Henrissat B."/>
            <person name="Morin E."/>
            <person name="Kohler A."/>
            <person name="Barry K."/>
            <person name="LaButti K."/>
            <person name="Morin E."/>
            <person name="Salamov A."/>
            <person name="Lipzen A."/>
            <person name="Mereny Z."/>
            <person name="Hegedus B."/>
            <person name="Baldrian P."/>
            <person name="Stursova M."/>
            <person name="Weitz H."/>
            <person name="Taylor A."/>
            <person name="Grigoriev I.V."/>
            <person name="Nagy L.G."/>
            <person name="Martin F."/>
            <person name="Kauserud H."/>
        </authorList>
    </citation>
    <scope>NUCLEOTIDE SEQUENCE</scope>
    <source>
        <strain evidence="2">9144</strain>
    </source>
</reference>
<evidence type="ECO:0000313" key="2">
    <source>
        <dbReference type="EMBL" id="KAJ7206088.1"/>
    </source>
</evidence>
<feature type="chain" id="PRO_5042236022" evidence="1">
    <location>
        <begin position="26"/>
        <end position="213"/>
    </location>
</feature>
<sequence length="213" mass="22500">MSPTPRDGFLRLLGLFCGAVILAEAVTAVHRQSAVRRQPAGNLNWDQPIRQLVPASIQVVASYSSPVPVLPARSLVRASNPHPLAPSLTLRWLTWGLVSPALPARLPLPALPVCFLVCPPVRPLVRPTPLVHALAHGPRSSVCSLAPRLSASSLASACLHIVASPCRHCSPSPTQASMQNSQIQAPTLSESLSPASRLAALPRTHHIPHAVAA</sequence>
<feature type="signal peptide" evidence="1">
    <location>
        <begin position="1"/>
        <end position="25"/>
    </location>
</feature>
<accession>A0AAD6V8W3</accession>
<evidence type="ECO:0000313" key="3">
    <source>
        <dbReference type="Proteomes" id="UP001219525"/>
    </source>
</evidence>
<name>A0AAD6V8W3_9AGAR</name>
<organism evidence="2 3">
    <name type="scientific">Mycena pura</name>
    <dbReference type="NCBI Taxonomy" id="153505"/>
    <lineage>
        <taxon>Eukaryota</taxon>
        <taxon>Fungi</taxon>
        <taxon>Dikarya</taxon>
        <taxon>Basidiomycota</taxon>
        <taxon>Agaricomycotina</taxon>
        <taxon>Agaricomycetes</taxon>
        <taxon>Agaricomycetidae</taxon>
        <taxon>Agaricales</taxon>
        <taxon>Marasmiineae</taxon>
        <taxon>Mycenaceae</taxon>
        <taxon>Mycena</taxon>
    </lineage>
</organism>
<evidence type="ECO:0000256" key="1">
    <source>
        <dbReference type="SAM" id="SignalP"/>
    </source>
</evidence>
<protein>
    <submittedName>
        <fullName evidence="2">Uncharacterized protein</fullName>
    </submittedName>
</protein>
<gene>
    <name evidence="2" type="ORF">GGX14DRAFT_644118</name>
</gene>
<comment type="caution">
    <text evidence="2">The sequence shown here is derived from an EMBL/GenBank/DDBJ whole genome shotgun (WGS) entry which is preliminary data.</text>
</comment>
<keyword evidence="1" id="KW-0732">Signal</keyword>
<dbReference type="Proteomes" id="UP001219525">
    <property type="component" value="Unassembled WGS sequence"/>
</dbReference>
<keyword evidence="3" id="KW-1185">Reference proteome</keyword>